<organism evidence="2 3">
    <name type="scientific">Bradyrhizobium diazoefficiens SEMIA 5080</name>
    <dbReference type="NCBI Taxonomy" id="754504"/>
    <lineage>
        <taxon>Bacteria</taxon>
        <taxon>Pseudomonadati</taxon>
        <taxon>Pseudomonadota</taxon>
        <taxon>Alphaproteobacteria</taxon>
        <taxon>Hyphomicrobiales</taxon>
        <taxon>Nitrobacteraceae</taxon>
        <taxon>Bradyrhizobium</taxon>
    </lineage>
</organism>
<protein>
    <submittedName>
        <fullName evidence="2">Uncharacterized protein</fullName>
    </submittedName>
</protein>
<evidence type="ECO:0000256" key="1">
    <source>
        <dbReference type="SAM" id="MobiDB-lite"/>
    </source>
</evidence>
<name>A0A837C6V3_9BRAD</name>
<feature type="region of interest" description="Disordered" evidence="1">
    <location>
        <begin position="1"/>
        <end position="72"/>
    </location>
</feature>
<comment type="caution">
    <text evidence="2">The sequence shown here is derived from an EMBL/GenBank/DDBJ whole genome shotgun (WGS) entry which is preliminary data.</text>
</comment>
<reference evidence="2 3" key="1">
    <citation type="journal article" date="2014" name="BMC Genomics">
        <title>Comparative genomics of Bradyrhizobium japonicum CPAC 15 and Bradyrhizobium diazoefficiens CPAC 7: elite model strains for understanding symbiotic performance with soybean.</title>
        <authorList>
            <person name="Siqueira A.F."/>
            <person name="Ormeno-Orrillo E."/>
            <person name="Souza R.C."/>
            <person name="Rodrigues E.P."/>
            <person name="Almeida L.G."/>
            <person name="Barcellos F.G."/>
            <person name="Batista J.S."/>
            <person name="Nakatami A.S."/>
            <person name="Martinez-Romero E."/>
            <person name="Vasconcelos A.T."/>
            <person name="Hungria M."/>
        </authorList>
    </citation>
    <scope>NUCLEOTIDE SEQUENCE [LARGE SCALE GENOMIC DNA]</scope>
    <source>
        <strain evidence="2 3">SEMIA 5080</strain>
    </source>
</reference>
<sequence length="72" mass="7342">MQGGTPASRTVAGPAGLAQPRRGNGVLPSAQRRSSTPAGRHSGAHAKRASPESITPAGGYGFPARARRRVPE</sequence>
<evidence type="ECO:0000313" key="3">
    <source>
        <dbReference type="Proteomes" id="UP000024900"/>
    </source>
</evidence>
<evidence type="ECO:0000313" key="2">
    <source>
        <dbReference type="EMBL" id="KGJ64939.1"/>
    </source>
</evidence>
<dbReference type="EMBL" id="ADOU02000007">
    <property type="protein sequence ID" value="KGJ64939.1"/>
    <property type="molecule type" value="Genomic_DNA"/>
</dbReference>
<gene>
    <name evidence="2" type="ORF">BJA5080_01582</name>
</gene>
<proteinExistence type="predicted"/>
<dbReference type="AlphaFoldDB" id="A0A837C6V3"/>
<dbReference type="Proteomes" id="UP000024900">
    <property type="component" value="Unassembled WGS sequence"/>
</dbReference>
<accession>A0A837C6V3</accession>